<dbReference type="GO" id="GO:0020037">
    <property type="term" value="F:heme binding"/>
    <property type="evidence" value="ECO:0007669"/>
    <property type="project" value="InterPro"/>
</dbReference>
<comment type="similarity">
    <text evidence="2">Belongs to the cytochrome P450 family.</text>
</comment>
<feature type="transmembrane region" description="Helical" evidence="5">
    <location>
        <begin position="18"/>
        <end position="38"/>
    </location>
</feature>
<proteinExistence type="inferred from homology"/>
<keyword evidence="3" id="KW-0479">Metal-binding</keyword>
<organism evidence="6 7">
    <name type="scientific">Zopfia rhizophila CBS 207.26</name>
    <dbReference type="NCBI Taxonomy" id="1314779"/>
    <lineage>
        <taxon>Eukaryota</taxon>
        <taxon>Fungi</taxon>
        <taxon>Dikarya</taxon>
        <taxon>Ascomycota</taxon>
        <taxon>Pezizomycotina</taxon>
        <taxon>Dothideomycetes</taxon>
        <taxon>Dothideomycetes incertae sedis</taxon>
        <taxon>Zopfiaceae</taxon>
        <taxon>Zopfia</taxon>
    </lineage>
</organism>
<evidence type="ECO:0000256" key="1">
    <source>
        <dbReference type="ARBA" id="ARBA00001971"/>
    </source>
</evidence>
<dbReference type="InterPro" id="IPR036396">
    <property type="entry name" value="Cyt_P450_sf"/>
</dbReference>
<dbReference type="OrthoDB" id="1470350at2759"/>
<accession>A0A6A6DC90</accession>
<dbReference type="GO" id="GO:0005506">
    <property type="term" value="F:iron ion binding"/>
    <property type="evidence" value="ECO:0007669"/>
    <property type="project" value="InterPro"/>
</dbReference>
<evidence type="ECO:0000256" key="2">
    <source>
        <dbReference type="ARBA" id="ARBA00010617"/>
    </source>
</evidence>
<dbReference type="PRINTS" id="PR00465">
    <property type="entry name" value="EP450IV"/>
</dbReference>
<dbReference type="PANTHER" id="PTHR24305:SF166">
    <property type="entry name" value="CYTOCHROME P450 12A4, MITOCHONDRIAL-RELATED"/>
    <property type="match status" value="1"/>
</dbReference>
<evidence type="ECO:0000313" key="6">
    <source>
        <dbReference type="EMBL" id="KAF2177134.1"/>
    </source>
</evidence>
<evidence type="ECO:0000256" key="3">
    <source>
        <dbReference type="ARBA" id="ARBA00022723"/>
    </source>
</evidence>
<dbReference type="PRINTS" id="PR00385">
    <property type="entry name" value="P450"/>
</dbReference>
<sequence length="382" mass="44227">MILQGLLQDHLHNLNAKIIIAFSLLGAYIAWRFFYAFFLSPLRRVPGPPVAKLTHKWLLFVELAGKRAKTVHGLHAKYGPVVQLSPEEVSFNTSPVINQLYSLHTEFLKAPWYKRITQGGVFNKTNITIHQHQQKMLNHAFSQSSINNIKPIMREQMQKLIKRIKKKHKTKPLISTLPFKSIQGFFTSNNRIYKYGEARFNEYIKQYKRTPQRKDLLTKLIQKETRQKEGLTDTKITSKITQQPKLQEQIRKELSQSLPLLNAVINKALRKHSAVIIGLLQVMPSGRREIKGHFLPRNTVVSIPSTKNIKRLFMPFTKGLRQCLGQAMALFEIRVTVSMIVKRYLLSLDKETKPADMDFVDYFIMLPKGEKCLVNFIPIEKI</sequence>
<keyword evidence="5" id="KW-1133">Transmembrane helix</keyword>
<name>A0A6A6DC90_9PEZI</name>
<dbReference type="Gene3D" id="1.10.630.10">
    <property type="entry name" value="Cytochrome P450"/>
    <property type="match status" value="2"/>
</dbReference>
<dbReference type="GO" id="GO:0004497">
    <property type="term" value="F:monooxygenase activity"/>
    <property type="evidence" value="ECO:0007669"/>
    <property type="project" value="InterPro"/>
</dbReference>
<dbReference type="SUPFAM" id="SSF48264">
    <property type="entry name" value="Cytochrome P450"/>
    <property type="match status" value="1"/>
</dbReference>
<dbReference type="AlphaFoldDB" id="A0A6A6DC90"/>
<keyword evidence="5" id="KW-0812">Transmembrane</keyword>
<protein>
    <submittedName>
        <fullName evidence="6">Cytochrome P450</fullName>
    </submittedName>
</protein>
<evidence type="ECO:0000313" key="7">
    <source>
        <dbReference type="Proteomes" id="UP000800200"/>
    </source>
</evidence>
<dbReference type="InterPro" id="IPR002403">
    <property type="entry name" value="Cyt_P450_E_grp-IV"/>
</dbReference>
<dbReference type="GO" id="GO:0016705">
    <property type="term" value="F:oxidoreductase activity, acting on paired donors, with incorporation or reduction of molecular oxygen"/>
    <property type="evidence" value="ECO:0007669"/>
    <property type="project" value="InterPro"/>
</dbReference>
<dbReference type="Pfam" id="PF00067">
    <property type="entry name" value="p450"/>
    <property type="match status" value="1"/>
</dbReference>
<dbReference type="InterPro" id="IPR001128">
    <property type="entry name" value="Cyt_P450"/>
</dbReference>
<dbReference type="PANTHER" id="PTHR24305">
    <property type="entry name" value="CYTOCHROME P450"/>
    <property type="match status" value="1"/>
</dbReference>
<keyword evidence="5" id="KW-0472">Membrane</keyword>
<comment type="cofactor">
    <cofactor evidence="1">
        <name>heme</name>
        <dbReference type="ChEBI" id="CHEBI:30413"/>
    </cofactor>
</comment>
<evidence type="ECO:0000256" key="4">
    <source>
        <dbReference type="ARBA" id="ARBA00023004"/>
    </source>
</evidence>
<reference evidence="6" key="1">
    <citation type="journal article" date="2020" name="Stud. Mycol.">
        <title>101 Dothideomycetes genomes: a test case for predicting lifestyles and emergence of pathogens.</title>
        <authorList>
            <person name="Haridas S."/>
            <person name="Albert R."/>
            <person name="Binder M."/>
            <person name="Bloem J."/>
            <person name="Labutti K."/>
            <person name="Salamov A."/>
            <person name="Andreopoulos B."/>
            <person name="Baker S."/>
            <person name="Barry K."/>
            <person name="Bills G."/>
            <person name="Bluhm B."/>
            <person name="Cannon C."/>
            <person name="Castanera R."/>
            <person name="Culley D."/>
            <person name="Daum C."/>
            <person name="Ezra D."/>
            <person name="Gonzalez J."/>
            <person name="Henrissat B."/>
            <person name="Kuo A."/>
            <person name="Liang C."/>
            <person name="Lipzen A."/>
            <person name="Lutzoni F."/>
            <person name="Magnuson J."/>
            <person name="Mondo S."/>
            <person name="Nolan M."/>
            <person name="Ohm R."/>
            <person name="Pangilinan J."/>
            <person name="Park H.-J."/>
            <person name="Ramirez L."/>
            <person name="Alfaro M."/>
            <person name="Sun H."/>
            <person name="Tritt A."/>
            <person name="Yoshinaga Y."/>
            <person name="Zwiers L.-H."/>
            <person name="Turgeon B."/>
            <person name="Goodwin S."/>
            <person name="Spatafora J."/>
            <person name="Crous P."/>
            <person name="Grigoriev I."/>
        </authorList>
    </citation>
    <scope>NUCLEOTIDE SEQUENCE</scope>
    <source>
        <strain evidence="6">CBS 207.26</strain>
    </source>
</reference>
<dbReference type="Proteomes" id="UP000800200">
    <property type="component" value="Unassembled WGS sequence"/>
</dbReference>
<gene>
    <name evidence="6" type="ORF">K469DRAFT_810262</name>
</gene>
<dbReference type="EMBL" id="ML994694">
    <property type="protein sequence ID" value="KAF2177134.1"/>
    <property type="molecule type" value="Genomic_DNA"/>
</dbReference>
<evidence type="ECO:0000256" key="5">
    <source>
        <dbReference type="SAM" id="Phobius"/>
    </source>
</evidence>
<keyword evidence="7" id="KW-1185">Reference proteome</keyword>
<dbReference type="InterPro" id="IPR050121">
    <property type="entry name" value="Cytochrome_P450_monoxygenase"/>
</dbReference>
<keyword evidence="4" id="KW-0408">Iron</keyword>